<sequence>MRLDLTQPDFKAAIPILKKSKLLVMKLILLAAVFVMRYWGCRFTMWILPVRRIRQKLSEFSSGQPIPASSMAQ</sequence>
<keyword evidence="1" id="KW-0472">Membrane</keyword>
<comment type="caution">
    <text evidence="2">The sequence shown here is derived from an EMBL/GenBank/DDBJ whole genome shotgun (WGS) entry which is preliminary data.</text>
</comment>
<keyword evidence="1" id="KW-1133">Transmembrane helix</keyword>
<dbReference type="GO" id="GO:0004810">
    <property type="term" value="F:CCA tRNA nucleotidyltransferase activity"/>
    <property type="evidence" value="ECO:0007669"/>
    <property type="project" value="UniProtKB-EC"/>
</dbReference>
<keyword evidence="2" id="KW-0548">Nucleotidyltransferase</keyword>
<name>A0A8E0IBC3_LACPA</name>
<evidence type="ECO:0000256" key="1">
    <source>
        <dbReference type="SAM" id="Phobius"/>
    </source>
</evidence>
<organism evidence="2 3">
    <name type="scientific">Lacticaseibacillus paracasei subsp. paracasei Lpp22</name>
    <dbReference type="NCBI Taxonomy" id="1256221"/>
    <lineage>
        <taxon>Bacteria</taxon>
        <taxon>Bacillati</taxon>
        <taxon>Bacillota</taxon>
        <taxon>Bacilli</taxon>
        <taxon>Lactobacillales</taxon>
        <taxon>Lactobacillaceae</taxon>
        <taxon>Lacticaseibacillus</taxon>
    </lineage>
</organism>
<keyword evidence="1" id="KW-0812">Transmembrane</keyword>
<dbReference type="AlphaFoldDB" id="A0A8E0IBC3"/>
<protein>
    <submittedName>
        <fullName evidence="2">tRNA nucleotidyltransferase</fullName>
        <ecNumber evidence="2">2.7.7.72</ecNumber>
    </submittedName>
</protein>
<accession>A0A8E0IBC3</accession>
<gene>
    <name evidence="2" type="ORF">Lpp22_0925</name>
</gene>
<reference evidence="2 3" key="1">
    <citation type="journal article" date="2013" name="PLoS ONE">
        <title>Lactobacillus paracasei comparative genomics: towards species pan-genome definition and exploitation of diversity.</title>
        <authorList>
            <person name="Smokvina T."/>
            <person name="Wels M."/>
            <person name="Polka J."/>
            <person name="Chervaux C."/>
            <person name="Brisse S."/>
            <person name="Boekhorst J."/>
            <person name="van Hylckama Vlieg J.E."/>
            <person name="Siezen R.J."/>
        </authorList>
    </citation>
    <scope>NUCLEOTIDE SEQUENCE [LARGE SCALE GENOMIC DNA]</scope>
    <source>
        <strain evidence="2 3">Lpp22</strain>
    </source>
</reference>
<proteinExistence type="predicted"/>
<dbReference type="EC" id="2.7.7.72" evidence="2"/>
<evidence type="ECO:0000313" key="2">
    <source>
        <dbReference type="EMBL" id="EPC30882.1"/>
    </source>
</evidence>
<dbReference type="Proteomes" id="UP000014257">
    <property type="component" value="Unassembled WGS sequence"/>
</dbReference>
<dbReference type="EMBL" id="ANMI01000069">
    <property type="protein sequence ID" value="EPC30882.1"/>
    <property type="molecule type" value="Genomic_DNA"/>
</dbReference>
<feature type="transmembrane region" description="Helical" evidence="1">
    <location>
        <begin position="27"/>
        <end position="48"/>
    </location>
</feature>
<evidence type="ECO:0000313" key="3">
    <source>
        <dbReference type="Proteomes" id="UP000014257"/>
    </source>
</evidence>
<keyword evidence="2" id="KW-0808">Transferase</keyword>